<sequence length="139" mass="16068">MIETLPKDKKIVLFDGVCNLCNSSVNKVISHDKNDVFRFASLQSELGVAIQNHLQIDTENLDSIILYEPGKAYYHKSTAALKIMNEFGGFWKLTQAFYIFPEFLRNVVYNYIAKNRYKWYGKQDSCIIPTAELKAKFLD</sequence>
<dbReference type="EMBL" id="CP019288">
    <property type="protein sequence ID" value="QHI35073.1"/>
    <property type="molecule type" value="Genomic_DNA"/>
</dbReference>
<dbReference type="InterPro" id="IPR052927">
    <property type="entry name" value="DCC_oxidoreductase"/>
</dbReference>
<evidence type="ECO:0000313" key="1">
    <source>
        <dbReference type="EMBL" id="QHI35073.1"/>
    </source>
</evidence>
<gene>
    <name evidence="1" type="ORF">IMCC3317_04190</name>
</gene>
<dbReference type="PANTHER" id="PTHR33639">
    <property type="entry name" value="THIOL-DISULFIDE OXIDOREDUCTASE DCC"/>
    <property type="match status" value="1"/>
</dbReference>
<accession>A0A7L4ZED7</accession>
<protein>
    <recommendedName>
        <fullName evidence="3">Thiol-disulfide oxidoreductase DCC</fullName>
    </recommendedName>
</protein>
<evidence type="ECO:0000313" key="2">
    <source>
        <dbReference type="Proteomes" id="UP000464657"/>
    </source>
</evidence>
<evidence type="ECO:0008006" key="3">
    <source>
        <dbReference type="Google" id="ProtNLM"/>
    </source>
</evidence>
<dbReference type="RefSeq" id="WP_160127846.1">
    <property type="nucleotide sequence ID" value="NZ_CP019288.1"/>
</dbReference>
<reference evidence="1 2" key="1">
    <citation type="journal article" date="2013" name="Int. J. Syst. Evol. Microbiol.">
        <title>Kordia antarctica sp. nov., isolated from Antarctic seawater.</title>
        <authorList>
            <person name="Baek K."/>
            <person name="Choi A."/>
            <person name="Kang I."/>
            <person name="Lee K."/>
            <person name="Cho J.C."/>
        </authorList>
    </citation>
    <scope>NUCLEOTIDE SEQUENCE [LARGE SCALE GENOMIC DNA]</scope>
    <source>
        <strain evidence="1 2">IMCC3317</strain>
    </source>
</reference>
<dbReference type="GO" id="GO:0015035">
    <property type="term" value="F:protein-disulfide reductase activity"/>
    <property type="evidence" value="ECO:0007669"/>
    <property type="project" value="InterPro"/>
</dbReference>
<dbReference type="KEGG" id="kan:IMCC3317_04190"/>
<name>A0A7L4ZED7_9FLAO</name>
<dbReference type="InterPro" id="IPR007263">
    <property type="entry name" value="DCC1-like"/>
</dbReference>
<dbReference type="Pfam" id="PF04134">
    <property type="entry name" value="DCC1-like"/>
    <property type="match status" value="1"/>
</dbReference>
<keyword evidence="2" id="KW-1185">Reference proteome</keyword>
<organism evidence="1 2">
    <name type="scientific">Kordia antarctica</name>
    <dbReference type="NCBI Taxonomy" id="1218801"/>
    <lineage>
        <taxon>Bacteria</taxon>
        <taxon>Pseudomonadati</taxon>
        <taxon>Bacteroidota</taxon>
        <taxon>Flavobacteriia</taxon>
        <taxon>Flavobacteriales</taxon>
        <taxon>Flavobacteriaceae</taxon>
        <taxon>Kordia</taxon>
    </lineage>
</organism>
<dbReference type="PANTHER" id="PTHR33639:SF2">
    <property type="entry name" value="DUF393 DOMAIN-CONTAINING PROTEIN"/>
    <property type="match status" value="1"/>
</dbReference>
<dbReference type="Proteomes" id="UP000464657">
    <property type="component" value="Chromosome"/>
</dbReference>
<dbReference type="AlphaFoldDB" id="A0A7L4ZED7"/>
<dbReference type="OrthoDB" id="9785438at2"/>
<proteinExistence type="predicted"/>